<reference evidence="2" key="1">
    <citation type="submission" date="2021-01" db="EMBL/GenBank/DDBJ databases">
        <authorList>
            <person name="Corre E."/>
            <person name="Pelletier E."/>
            <person name="Niang G."/>
            <person name="Scheremetjew M."/>
            <person name="Finn R."/>
            <person name="Kale V."/>
            <person name="Holt S."/>
            <person name="Cochrane G."/>
            <person name="Meng A."/>
            <person name="Brown T."/>
            <person name="Cohen L."/>
        </authorList>
    </citation>
    <scope>NUCLEOTIDE SEQUENCE</scope>
</reference>
<accession>A0A7S1F5J1</accession>
<evidence type="ECO:0000256" key="1">
    <source>
        <dbReference type="SAM" id="MobiDB-lite"/>
    </source>
</evidence>
<feature type="compositionally biased region" description="Basic and acidic residues" evidence="1">
    <location>
        <begin position="47"/>
        <end position="60"/>
    </location>
</feature>
<evidence type="ECO:0000313" key="2">
    <source>
        <dbReference type="EMBL" id="CAD8844634.1"/>
    </source>
</evidence>
<gene>
    <name evidence="2" type="ORF">NSCI0253_LOCUS18984</name>
</gene>
<proteinExistence type="predicted"/>
<feature type="compositionally biased region" description="Basic and acidic residues" evidence="1">
    <location>
        <begin position="106"/>
        <end position="115"/>
    </location>
</feature>
<organism evidence="2">
    <name type="scientific">Noctiluca scintillans</name>
    <name type="common">Sea sparkle</name>
    <name type="synonym">Red tide dinoflagellate</name>
    <dbReference type="NCBI Taxonomy" id="2966"/>
    <lineage>
        <taxon>Eukaryota</taxon>
        <taxon>Sar</taxon>
        <taxon>Alveolata</taxon>
        <taxon>Dinophyceae</taxon>
        <taxon>Noctilucales</taxon>
        <taxon>Noctilucaceae</taxon>
        <taxon>Noctiluca</taxon>
    </lineage>
</organism>
<sequence length="475" mass="53033">MGNSCCTDAHEDLPIDRCRAFQILRENWSDKVEHVDARNPAATSSLDKSEDSRFWEEPKASEQFLRSAREATKAPSSPCPGFEEAAVTHDVEPTTPSQTSSEELEPLTRPRRGSEESVASSRVSIPDTTEFERMICLISSETVDVCRNLSPEALVELTRFAEDEEDVFRARSLLVEMASCLSRKRMSGNTLSALYATPACRHVKSKLKAYQDLGEACCVEHRDWFSAFKDRNGTIHAAVDNDTIRYRCCVNIPAKLTQVMAVANEVQFMRKWNPLLAGDPQVLGLRTACHFILNYCMSALGGLYRVEVLNEIQRFCDAEAGLLAEHVKSLPPDHPNYREPSPGYKPAQTELKNLWVACGDQNTMLIQVGQMQLPFKLTKSIVVRIGQLAGSRLIGGLVQNSLQATLPGNIWESSIRDDVLGFYSRLDCCVQSQASQCRAPTTDAPFVDDLHLRDDLHHLFEKRSFVWQSDGSDAG</sequence>
<name>A0A7S1F5J1_NOCSC</name>
<dbReference type="AlphaFoldDB" id="A0A7S1F5J1"/>
<dbReference type="EMBL" id="HBFQ01026897">
    <property type="protein sequence ID" value="CAD8844634.1"/>
    <property type="molecule type" value="Transcribed_RNA"/>
</dbReference>
<feature type="region of interest" description="Disordered" evidence="1">
    <location>
        <begin position="39"/>
        <end position="124"/>
    </location>
</feature>
<protein>
    <submittedName>
        <fullName evidence="2">Uncharacterized protein</fullName>
    </submittedName>
</protein>